<dbReference type="Proteomes" id="UP000501747">
    <property type="component" value="Chromosome"/>
</dbReference>
<evidence type="ECO:0000313" key="2">
    <source>
        <dbReference type="EMBL" id="QIL47639.1"/>
    </source>
</evidence>
<keyword evidence="1" id="KW-0472">Membrane</keyword>
<dbReference type="EMBL" id="CP049887">
    <property type="protein sequence ID" value="QIL47639.1"/>
    <property type="molecule type" value="Genomic_DNA"/>
</dbReference>
<dbReference type="RefSeq" id="WP_166033811.1">
    <property type="nucleotide sequence ID" value="NZ_CP049887.1"/>
</dbReference>
<feature type="transmembrane region" description="Helical" evidence="1">
    <location>
        <begin position="37"/>
        <end position="57"/>
    </location>
</feature>
<reference evidence="2 3" key="1">
    <citation type="submission" date="2020-03" db="EMBL/GenBank/DDBJ databases">
        <title>Vagococcus sp. nov., isolated from beetles.</title>
        <authorList>
            <person name="Hyun D.-W."/>
            <person name="Bae J.-W."/>
        </authorList>
    </citation>
    <scope>NUCLEOTIDE SEQUENCE [LARGE SCALE GENOMIC DNA]</scope>
    <source>
        <strain evidence="2 3">HDW17B</strain>
    </source>
</reference>
<evidence type="ECO:0000256" key="1">
    <source>
        <dbReference type="SAM" id="Phobius"/>
    </source>
</evidence>
<protein>
    <submittedName>
        <fullName evidence="2">Uncharacterized protein</fullName>
    </submittedName>
</protein>
<dbReference type="AlphaFoldDB" id="A0A6G8ARP2"/>
<proteinExistence type="predicted"/>
<name>A0A6G8ARP2_9ENTE</name>
<sequence length="66" mass="7479">MANLFGSLFGTILIFLGLSIQTKFTRLSSNRTIRPAIWAYLSIVLVIVGIILCFYFFETYVALRKG</sequence>
<evidence type="ECO:0000313" key="3">
    <source>
        <dbReference type="Proteomes" id="UP000501747"/>
    </source>
</evidence>
<keyword evidence="1" id="KW-1133">Transmembrane helix</keyword>
<organism evidence="2 3">
    <name type="scientific">Vagococcus hydrophili</name>
    <dbReference type="NCBI Taxonomy" id="2714947"/>
    <lineage>
        <taxon>Bacteria</taxon>
        <taxon>Bacillati</taxon>
        <taxon>Bacillota</taxon>
        <taxon>Bacilli</taxon>
        <taxon>Lactobacillales</taxon>
        <taxon>Enterococcaceae</taxon>
        <taxon>Vagococcus</taxon>
    </lineage>
</organism>
<dbReference type="KEGG" id="vhy:G7082_03345"/>
<gene>
    <name evidence="2" type="ORF">G7082_03345</name>
</gene>
<keyword evidence="1" id="KW-0812">Transmembrane</keyword>
<accession>A0A6G8ARP2</accession>
<keyword evidence="3" id="KW-1185">Reference proteome</keyword>